<dbReference type="CDD" id="cd06261">
    <property type="entry name" value="TM_PBP2"/>
    <property type="match status" value="1"/>
</dbReference>
<dbReference type="SUPFAM" id="SSF161098">
    <property type="entry name" value="MetI-like"/>
    <property type="match status" value="1"/>
</dbReference>
<evidence type="ECO:0000256" key="4">
    <source>
        <dbReference type="ARBA" id="ARBA00022519"/>
    </source>
</evidence>
<feature type="domain" description="ABC transmembrane type-1" evidence="9">
    <location>
        <begin position="66"/>
        <end position="265"/>
    </location>
</feature>
<comment type="similarity">
    <text evidence="8">Belongs to the binding-protein-dependent transport system permease family.</text>
</comment>
<keyword evidence="3" id="KW-1003">Cell membrane</keyword>
<feature type="transmembrane region" description="Helical" evidence="8">
    <location>
        <begin position="246"/>
        <end position="265"/>
    </location>
</feature>
<dbReference type="Proteomes" id="UP000830116">
    <property type="component" value="Chromosome"/>
</dbReference>
<dbReference type="Gene3D" id="1.10.3720.10">
    <property type="entry name" value="MetI-like"/>
    <property type="match status" value="1"/>
</dbReference>
<feature type="transmembrane region" description="Helical" evidence="8">
    <location>
        <begin position="135"/>
        <end position="158"/>
    </location>
</feature>
<dbReference type="PANTHER" id="PTHR43386">
    <property type="entry name" value="OLIGOPEPTIDE TRANSPORT SYSTEM PERMEASE PROTEIN APPC"/>
    <property type="match status" value="1"/>
</dbReference>
<dbReference type="Pfam" id="PF00528">
    <property type="entry name" value="BPD_transp_1"/>
    <property type="match status" value="1"/>
</dbReference>
<dbReference type="RefSeq" id="WP_243537898.1">
    <property type="nucleotide sequence ID" value="NZ_CP093442.1"/>
</dbReference>
<evidence type="ECO:0000256" key="2">
    <source>
        <dbReference type="ARBA" id="ARBA00022448"/>
    </source>
</evidence>
<evidence type="ECO:0000256" key="5">
    <source>
        <dbReference type="ARBA" id="ARBA00022692"/>
    </source>
</evidence>
<evidence type="ECO:0000259" key="9">
    <source>
        <dbReference type="PROSITE" id="PS50928"/>
    </source>
</evidence>
<dbReference type="PANTHER" id="PTHR43386:SF2">
    <property type="entry name" value="OLIGOPEPTIDE TRANSPORT SYSTEM PERMEASE PROTEIN OPPC"/>
    <property type="match status" value="1"/>
</dbReference>
<evidence type="ECO:0000313" key="10">
    <source>
        <dbReference type="EMBL" id="UOF01458.1"/>
    </source>
</evidence>
<evidence type="ECO:0000256" key="8">
    <source>
        <dbReference type="RuleBase" id="RU363032"/>
    </source>
</evidence>
<dbReference type="PROSITE" id="PS50928">
    <property type="entry name" value="ABC_TM1"/>
    <property type="match status" value="1"/>
</dbReference>
<keyword evidence="2 8" id="KW-0813">Transport</keyword>
<keyword evidence="6 8" id="KW-1133">Transmembrane helix</keyword>
<name>A0ABY4C9B2_9BACT</name>
<protein>
    <submittedName>
        <fullName evidence="10">ABC transporter permease</fullName>
    </submittedName>
</protein>
<evidence type="ECO:0000313" key="11">
    <source>
        <dbReference type="Proteomes" id="UP000830116"/>
    </source>
</evidence>
<evidence type="ECO:0000256" key="3">
    <source>
        <dbReference type="ARBA" id="ARBA00022475"/>
    </source>
</evidence>
<feature type="transmembrane region" description="Helical" evidence="8">
    <location>
        <begin position="189"/>
        <end position="211"/>
    </location>
</feature>
<evidence type="ECO:0000256" key="7">
    <source>
        <dbReference type="ARBA" id="ARBA00023136"/>
    </source>
</evidence>
<organism evidence="10 11">
    <name type="scientific">Bdellovibrio reynosensis</name>
    <dbReference type="NCBI Taxonomy" id="2835041"/>
    <lineage>
        <taxon>Bacteria</taxon>
        <taxon>Pseudomonadati</taxon>
        <taxon>Bdellovibrionota</taxon>
        <taxon>Bdellovibrionia</taxon>
        <taxon>Bdellovibrionales</taxon>
        <taxon>Pseudobdellovibrionaceae</taxon>
        <taxon>Bdellovibrio</taxon>
    </lineage>
</organism>
<accession>A0ABY4C9B2</accession>
<dbReference type="InterPro" id="IPR035906">
    <property type="entry name" value="MetI-like_sf"/>
</dbReference>
<keyword evidence="5 8" id="KW-0812">Transmembrane</keyword>
<gene>
    <name evidence="10" type="ORF">MNR06_00635</name>
</gene>
<reference evidence="10" key="1">
    <citation type="submission" date="2022-03" db="EMBL/GenBank/DDBJ databases">
        <title>Genome Identification and Characterization of new species Bdellovibrio reynosense LBG001 sp. nov. from a Mexico soil sample.</title>
        <authorList>
            <person name="Camilli A."/>
            <person name="Ajao Y."/>
            <person name="Guo X."/>
        </authorList>
    </citation>
    <scope>NUCLEOTIDE SEQUENCE</scope>
    <source>
        <strain evidence="10">LBG001</strain>
    </source>
</reference>
<dbReference type="InterPro" id="IPR050366">
    <property type="entry name" value="BP-dependent_transpt_permease"/>
</dbReference>
<keyword evidence="11" id="KW-1185">Reference proteome</keyword>
<proteinExistence type="inferred from homology"/>
<keyword evidence="7 8" id="KW-0472">Membrane</keyword>
<sequence>MKKVFLTFAILFLSLLGLLIVFAPLLGMGTGLEQDVENILVSANKNHWFGTDSLGRDVFSRVVLGGRISLLVGLLCSFLSFLIGFTYGAVAGWFEGIVDRVLMRFCDILMAIPSFILVSILCMTLQIVLPVEDNFTKALLSLCVGISATHWMGLARVTRGMVLEIRRKPFVEAAVALGGTRLHIMLRHILPNMFGTLLLLIAMQIPTNILYESFMSFVGLGIHPPYTSWGILVKEGWKTLSSFPHLILFPSMVLFLTVWSFHIILDHVKAKLRL</sequence>
<dbReference type="InterPro" id="IPR000515">
    <property type="entry name" value="MetI-like"/>
</dbReference>
<comment type="subcellular location">
    <subcellularLocation>
        <location evidence="1">Cell inner membrane</location>
        <topology evidence="1">Multi-pass membrane protein</topology>
    </subcellularLocation>
    <subcellularLocation>
        <location evidence="8">Cell membrane</location>
        <topology evidence="8">Multi-pass membrane protein</topology>
    </subcellularLocation>
</comment>
<evidence type="ECO:0000256" key="1">
    <source>
        <dbReference type="ARBA" id="ARBA00004429"/>
    </source>
</evidence>
<dbReference type="EMBL" id="CP093442">
    <property type="protein sequence ID" value="UOF01458.1"/>
    <property type="molecule type" value="Genomic_DNA"/>
</dbReference>
<feature type="transmembrane region" description="Helical" evidence="8">
    <location>
        <begin position="106"/>
        <end position="129"/>
    </location>
</feature>
<evidence type="ECO:0000256" key="6">
    <source>
        <dbReference type="ARBA" id="ARBA00022989"/>
    </source>
</evidence>
<feature type="transmembrane region" description="Helical" evidence="8">
    <location>
        <begin position="68"/>
        <end position="94"/>
    </location>
</feature>
<keyword evidence="4" id="KW-0997">Cell inner membrane</keyword>